<organism evidence="13 14">
    <name type="scientific">Pusillimonas minor</name>
    <dbReference type="NCBI Taxonomy" id="2697024"/>
    <lineage>
        <taxon>Bacteria</taxon>
        <taxon>Pseudomonadati</taxon>
        <taxon>Pseudomonadota</taxon>
        <taxon>Betaproteobacteria</taxon>
        <taxon>Burkholderiales</taxon>
        <taxon>Alcaligenaceae</taxon>
        <taxon>Pusillimonas</taxon>
    </lineage>
</organism>
<dbReference type="UniPathway" id="UPA00060">
    <property type="reaction ID" value="UER00141"/>
</dbReference>
<proteinExistence type="inferred from homology"/>
<gene>
    <name evidence="9" type="primary">thiE</name>
    <name evidence="13" type="ORF">GTU67_12670</name>
</gene>
<evidence type="ECO:0000256" key="6">
    <source>
        <dbReference type="ARBA" id="ARBA00047334"/>
    </source>
</evidence>
<dbReference type="AlphaFoldDB" id="A0A842HSZ2"/>
<feature type="binding site" evidence="9">
    <location>
        <position position="111"/>
    </location>
    <ligand>
        <name>4-amino-2-methyl-5-(diphosphooxymethyl)pyrimidine</name>
        <dbReference type="ChEBI" id="CHEBI:57841"/>
    </ligand>
</feature>
<feature type="binding site" evidence="9">
    <location>
        <begin position="40"/>
        <end position="44"/>
    </location>
    <ligand>
        <name>4-amino-2-methyl-5-(diphosphooxymethyl)pyrimidine</name>
        <dbReference type="ChEBI" id="CHEBI:57841"/>
    </ligand>
</feature>
<dbReference type="InterPro" id="IPR034291">
    <property type="entry name" value="TMP_synthase"/>
</dbReference>
<name>A0A842HSZ2_9BURK</name>
<feature type="binding site" evidence="9">
    <location>
        <position position="72"/>
    </location>
    <ligand>
        <name>4-amino-2-methyl-5-(diphosphooxymethyl)pyrimidine</name>
        <dbReference type="ChEBI" id="CHEBI:57841"/>
    </ligand>
</feature>
<evidence type="ECO:0000313" key="13">
    <source>
        <dbReference type="EMBL" id="MBC2770762.1"/>
    </source>
</evidence>
<evidence type="ECO:0000256" key="5">
    <source>
        <dbReference type="ARBA" id="ARBA00022977"/>
    </source>
</evidence>
<dbReference type="EMBL" id="JACJUU010000012">
    <property type="protein sequence ID" value="MBC2770762.1"/>
    <property type="molecule type" value="Genomic_DNA"/>
</dbReference>
<dbReference type="CDD" id="cd00564">
    <property type="entry name" value="TMP_TenI"/>
    <property type="match status" value="1"/>
</dbReference>
<comment type="function">
    <text evidence="9">Condenses 4-methyl-5-(beta-hydroxyethyl)thiazole monophosphate (THZ-P) and 2-methyl-4-amino-5-hydroxymethyl pyrimidine pyrophosphate (HMP-PP) to form thiamine monophosphate (TMP).</text>
</comment>
<comment type="similarity">
    <text evidence="9 10">Belongs to the thiamine-phosphate synthase family.</text>
</comment>
<evidence type="ECO:0000313" key="14">
    <source>
        <dbReference type="Proteomes" id="UP000545386"/>
    </source>
</evidence>
<dbReference type="Proteomes" id="UP000545386">
    <property type="component" value="Unassembled WGS sequence"/>
</dbReference>
<evidence type="ECO:0000259" key="12">
    <source>
        <dbReference type="Pfam" id="PF02581"/>
    </source>
</evidence>
<sequence length="212" mass="22297">MTHAPRFPRGLYGITPDTTHFEALHEAVTAAALGGMKILQWRQKQLSPTLSHRHALAMAQHCRQLGVVFIINDDVDLAIAVGADGVHLGKDDGSVRQARERLGPGKFIGRSCYNELDRAKTAIADGVDYVAFGAVFASSVKPDAVRAPLSLFAQARALVTDQAPVSLVAIGGITADNAAQVVSAGADSLAVIGGLFDQPDVRATAARFAALF</sequence>
<evidence type="ECO:0000256" key="2">
    <source>
        <dbReference type="ARBA" id="ARBA00022679"/>
    </source>
</evidence>
<dbReference type="RefSeq" id="WP_185780434.1">
    <property type="nucleotide sequence ID" value="NZ_JACJUU010000012.1"/>
</dbReference>
<keyword evidence="3 9" id="KW-0479">Metal-binding</keyword>
<dbReference type="InterPro" id="IPR013785">
    <property type="entry name" value="Aldolase_TIM"/>
</dbReference>
<keyword evidence="4 9" id="KW-0460">Magnesium</keyword>
<dbReference type="Pfam" id="PF02581">
    <property type="entry name" value="TMP-TENI"/>
    <property type="match status" value="1"/>
</dbReference>
<keyword evidence="14" id="KW-1185">Reference proteome</keyword>
<feature type="binding site" evidence="9">
    <location>
        <position position="92"/>
    </location>
    <ligand>
        <name>Mg(2+)</name>
        <dbReference type="ChEBI" id="CHEBI:18420"/>
    </ligand>
</feature>
<evidence type="ECO:0000256" key="11">
    <source>
        <dbReference type="RuleBase" id="RU004253"/>
    </source>
</evidence>
<dbReference type="GO" id="GO:0009229">
    <property type="term" value="P:thiamine diphosphate biosynthetic process"/>
    <property type="evidence" value="ECO:0007669"/>
    <property type="project" value="UniProtKB-UniRule"/>
</dbReference>
<feature type="binding site" evidence="9">
    <location>
        <position position="141"/>
    </location>
    <ligand>
        <name>4-amino-2-methyl-5-(diphosphooxymethyl)pyrimidine</name>
        <dbReference type="ChEBI" id="CHEBI:57841"/>
    </ligand>
</feature>
<dbReference type="InterPro" id="IPR036206">
    <property type="entry name" value="ThiamineP_synth_sf"/>
</dbReference>
<dbReference type="GO" id="GO:0005737">
    <property type="term" value="C:cytoplasm"/>
    <property type="evidence" value="ECO:0007669"/>
    <property type="project" value="TreeGrafter"/>
</dbReference>
<evidence type="ECO:0000256" key="10">
    <source>
        <dbReference type="RuleBase" id="RU003826"/>
    </source>
</evidence>
<evidence type="ECO:0000256" key="7">
    <source>
        <dbReference type="ARBA" id="ARBA00047851"/>
    </source>
</evidence>
<dbReference type="GO" id="GO:0009228">
    <property type="term" value="P:thiamine biosynthetic process"/>
    <property type="evidence" value="ECO:0007669"/>
    <property type="project" value="UniProtKB-KW"/>
</dbReference>
<evidence type="ECO:0000256" key="1">
    <source>
        <dbReference type="ARBA" id="ARBA00005165"/>
    </source>
</evidence>
<accession>A0A842HSZ2</accession>
<evidence type="ECO:0000256" key="4">
    <source>
        <dbReference type="ARBA" id="ARBA00022842"/>
    </source>
</evidence>
<comment type="catalytic activity">
    <reaction evidence="7 9 10">
        <text>2-(2-carboxy-4-methylthiazol-5-yl)ethyl phosphate + 4-amino-2-methyl-5-(diphosphooxymethyl)pyrimidine + 2 H(+) = thiamine phosphate + CO2 + diphosphate</text>
        <dbReference type="Rhea" id="RHEA:47848"/>
        <dbReference type="ChEBI" id="CHEBI:15378"/>
        <dbReference type="ChEBI" id="CHEBI:16526"/>
        <dbReference type="ChEBI" id="CHEBI:33019"/>
        <dbReference type="ChEBI" id="CHEBI:37575"/>
        <dbReference type="ChEBI" id="CHEBI:57841"/>
        <dbReference type="ChEBI" id="CHEBI:62890"/>
        <dbReference type="EC" id="2.5.1.3"/>
    </reaction>
</comment>
<feature type="binding site" evidence="9">
    <location>
        <position position="172"/>
    </location>
    <ligand>
        <name>2-[(2R,5Z)-2-carboxy-4-methylthiazol-5(2H)-ylidene]ethyl phosphate</name>
        <dbReference type="ChEBI" id="CHEBI:62899"/>
    </ligand>
</feature>
<protein>
    <recommendedName>
        <fullName evidence="9">Thiamine-phosphate synthase</fullName>
        <shortName evidence="9">TP synthase</shortName>
        <shortName evidence="9">TPS</shortName>
        <ecNumber evidence="9">2.5.1.3</ecNumber>
    </recommendedName>
    <alternativeName>
        <fullName evidence="9">Thiamine-phosphate pyrophosphorylase</fullName>
        <shortName evidence="9">TMP pyrophosphorylase</shortName>
        <shortName evidence="9">TMP-PPase</shortName>
    </alternativeName>
</protein>
<reference evidence="13 14" key="1">
    <citation type="submission" date="2020-08" db="EMBL/GenBank/DDBJ databases">
        <title>Paraeoetvoesia sp. YC-7-48 draft genome sequence.</title>
        <authorList>
            <person name="Yao L."/>
        </authorList>
    </citation>
    <scope>NUCLEOTIDE SEQUENCE [LARGE SCALE GENOMIC DNA]</scope>
    <source>
        <strain evidence="14">YC-7-48</strain>
    </source>
</reference>
<comment type="caution">
    <text evidence="9">Lacks conserved residue(s) required for the propagation of feature annotation.</text>
</comment>
<dbReference type="GO" id="GO:0004789">
    <property type="term" value="F:thiamine-phosphate diphosphorylase activity"/>
    <property type="evidence" value="ECO:0007669"/>
    <property type="project" value="UniProtKB-UniRule"/>
</dbReference>
<dbReference type="NCBIfam" id="TIGR00693">
    <property type="entry name" value="thiE"/>
    <property type="match status" value="1"/>
</dbReference>
<keyword evidence="2 9" id="KW-0808">Transferase</keyword>
<comment type="catalytic activity">
    <reaction evidence="8 9 10">
        <text>2-[(2R,5Z)-2-carboxy-4-methylthiazol-5(2H)-ylidene]ethyl phosphate + 4-amino-2-methyl-5-(diphosphooxymethyl)pyrimidine + 2 H(+) = thiamine phosphate + CO2 + diphosphate</text>
        <dbReference type="Rhea" id="RHEA:47844"/>
        <dbReference type="ChEBI" id="CHEBI:15378"/>
        <dbReference type="ChEBI" id="CHEBI:16526"/>
        <dbReference type="ChEBI" id="CHEBI:33019"/>
        <dbReference type="ChEBI" id="CHEBI:37575"/>
        <dbReference type="ChEBI" id="CHEBI:57841"/>
        <dbReference type="ChEBI" id="CHEBI:62899"/>
        <dbReference type="EC" id="2.5.1.3"/>
    </reaction>
</comment>
<evidence type="ECO:0000256" key="8">
    <source>
        <dbReference type="ARBA" id="ARBA00047883"/>
    </source>
</evidence>
<comment type="pathway">
    <text evidence="1 9 11">Cofactor biosynthesis; thiamine diphosphate biosynthesis; thiamine phosphate from 4-amino-2-methyl-5-diphosphomethylpyrimidine and 4-methyl-5-(2-phosphoethyl)-thiazole: step 1/1.</text>
</comment>
<dbReference type="SUPFAM" id="SSF51391">
    <property type="entry name" value="Thiamin phosphate synthase"/>
    <property type="match status" value="1"/>
</dbReference>
<comment type="catalytic activity">
    <reaction evidence="6 9 10">
        <text>4-methyl-5-(2-phosphooxyethyl)-thiazole + 4-amino-2-methyl-5-(diphosphooxymethyl)pyrimidine + H(+) = thiamine phosphate + diphosphate</text>
        <dbReference type="Rhea" id="RHEA:22328"/>
        <dbReference type="ChEBI" id="CHEBI:15378"/>
        <dbReference type="ChEBI" id="CHEBI:33019"/>
        <dbReference type="ChEBI" id="CHEBI:37575"/>
        <dbReference type="ChEBI" id="CHEBI:57841"/>
        <dbReference type="ChEBI" id="CHEBI:58296"/>
        <dbReference type="EC" id="2.5.1.3"/>
    </reaction>
</comment>
<dbReference type="EC" id="2.5.1.3" evidence="9"/>
<comment type="caution">
    <text evidence="13">The sequence shown here is derived from an EMBL/GenBank/DDBJ whole genome shotgun (WGS) entry which is preliminary data.</text>
</comment>
<evidence type="ECO:0000256" key="3">
    <source>
        <dbReference type="ARBA" id="ARBA00022723"/>
    </source>
</evidence>
<dbReference type="HAMAP" id="MF_00097">
    <property type="entry name" value="TMP_synthase"/>
    <property type="match status" value="1"/>
</dbReference>
<dbReference type="PANTHER" id="PTHR20857:SF15">
    <property type="entry name" value="THIAMINE-PHOSPHATE SYNTHASE"/>
    <property type="match status" value="1"/>
</dbReference>
<keyword evidence="5 9" id="KW-0784">Thiamine biosynthesis</keyword>
<feature type="binding site" evidence="9">
    <location>
        <position position="73"/>
    </location>
    <ligand>
        <name>Mg(2+)</name>
        <dbReference type="ChEBI" id="CHEBI:18420"/>
    </ligand>
</feature>
<dbReference type="InterPro" id="IPR022998">
    <property type="entry name" value="ThiamineP_synth_TenI"/>
</dbReference>
<dbReference type="PANTHER" id="PTHR20857">
    <property type="entry name" value="THIAMINE-PHOSPHATE PYROPHOSPHORYLASE"/>
    <property type="match status" value="1"/>
</dbReference>
<feature type="domain" description="Thiamine phosphate synthase/TenI" evidence="12">
    <location>
        <begin position="11"/>
        <end position="194"/>
    </location>
</feature>
<dbReference type="Gene3D" id="3.20.20.70">
    <property type="entry name" value="Aldolase class I"/>
    <property type="match status" value="1"/>
</dbReference>
<evidence type="ECO:0000256" key="9">
    <source>
        <dbReference type="HAMAP-Rule" id="MF_00097"/>
    </source>
</evidence>
<comment type="cofactor">
    <cofactor evidence="9">
        <name>Mg(2+)</name>
        <dbReference type="ChEBI" id="CHEBI:18420"/>
    </cofactor>
    <text evidence="9">Binds 1 Mg(2+) ion per subunit.</text>
</comment>
<dbReference type="GO" id="GO:0000287">
    <property type="term" value="F:magnesium ion binding"/>
    <property type="evidence" value="ECO:0007669"/>
    <property type="project" value="UniProtKB-UniRule"/>
</dbReference>